<dbReference type="Proteomes" id="UP000243579">
    <property type="component" value="Unassembled WGS sequence"/>
</dbReference>
<dbReference type="GO" id="GO:0016020">
    <property type="term" value="C:membrane"/>
    <property type="evidence" value="ECO:0007669"/>
    <property type="project" value="TreeGrafter"/>
</dbReference>
<reference evidence="5 6" key="1">
    <citation type="journal article" date="2014" name="Genome Biol. Evol.">
        <title>The secreted proteins of Achlya hypogyna and Thraustotheca clavata identify the ancestral oomycete secretome and reveal gene acquisitions by horizontal gene transfer.</title>
        <authorList>
            <person name="Misner I."/>
            <person name="Blouin N."/>
            <person name="Leonard G."/>
            <person name="Richards T.A."/>
            <person name="Lane C.E."/>
        </authorList>
    </citation>
    <scope>NUCLEOTIDE SEQUENCE [LARGE SCALE GENOMIC DNA]</scope>
    <source>
        <strain evidence="5 6">ATCC 48635</strain>
    </source>
</reference>
<feature type="transmembrane region" description="Helical" evidence="2">
    <location>
        <begin position="380"/>
        <end position="401"/>
    </location>
</feature>
<dbReference type="GO" id="GO:0000271">
    <property type="term" value="P:polysaccharide biosynthetic process"/>
    <property type="evidence" value="ECO:0007669"/>
    <property type="project" value="TreeGrafter"/>
</dbReference>
<dbReference type="PANTHER" id="PTHR23028">
    <property type="entry name" value="ACETYLTRANSFERASE"/>
    <property type="match status" value="1"/>
</dbReference>
<organism evidence="5 6">
    <name type="scientific">Achlya hypogyna</name>
    <name type="common">Oomycete</name>
    <name type="synonym">Protoachlya hypogyna</name>
    <dbReference type="NCBI Taxonomy" id="1202772"/>
    <lineage>
        <taxon>Eukaryota</taxon>
        <taxon>Sar</taxon>
        <taxon>Stramenopiles</taxon>
        <taxon>Oomycota</taxon>
        <taxon>Saprolegniomycetes</taxon>
        <taxon>Saprolegniales</taxon>
        <taxon>Achlyaceae</taxon>
        <taxon>Achlya</taxon>
    </lineage>
</organism>
<feature type="region of interest" description="Disordered" evidence="1">
    <location>
        <begin position="1"/>
        <end position="33"/>
    </location>
</feature>
<keyword evidence="5" id="KW-0012">Acyltransferase</keyword>
<dbReference type="PANTHER" id="PTHR23028:SF53">
    <property type="entry name" value="ACYL_TRANSF_3 DOMAIN-CONTAINING PROTEIN"/>
    <property type="match status" value="1"/>
</dbReference>
<evidence type="ECO:0000259" key="4">
    <source>
        <dbReference type="Pfam" id="PF19040"/>
    </source>
</evidence>
<sequence length="769" mass="84024">MYQYNATPEPRAPRIAARDRVEHSMRTDASKDSFPMMTDPLDEVLEAAPPPPPAPAHALTYRADIDGLRTVAVVPVVLFHAYPESLQGGFIGVDVFFVISGYLISGILYKEFKKRKFTYADFYSRRIRRIFPGLLLMLSATIGLGCAWYLEAPLKSMAATLTAGCVFGANIQVLTLKQGYFDASIKENPLLHLWSLGVEEQFYIFWPLFASVVTKLSFRTAIAAQLAVLVASFVCNVLFLGYGGTNNYAFYFPLSRFWQMSVGGLLAYVNLEALSSPAQGSILTSKVLAHMAAIAGAALIAVGFVVINETDAFPGFWSLLPTGGAALLILSGPHTAVHRYFLALYPMVWIGQLSYAWYLWHWPLLVFAKAHWPQTELRPWWAMPYSMVVLSLALSVLTLYGVENHLRRRKSKLLVPLLFGLMMALAVLGIFMQTYPAHFSALASAKGGPSTGPIVNATTTEPPNMSKPPRFEDATVAKVTAAIDEHADGPGFDWVHEGGPYGWAPEAAVLNPGKPSTTFVVGDSHGHMLKIRYSHLNELAQKGSAVPPSGFNTTIKTNATAFPTALFFTANGKPPLTCNDDHQKAVDAINAVKPKSVLYASDWKQFLRFGGGAGGASKTPRCCTRSYVDDCGYQTKGDVEAMIGTLQKEMAAFTAKGIKVYVAGLNPEGKEFNPKNMLNGGSVGNTKPVSLKAYKAQPQIAYLTGLLEAATAAANATLLNFSDNQCYEDKCEVLSNVGEPIMRDDDHFRPAYVQHYLTVIDRVIDDARY</sequence>
<feature type="transmembrane region" description="Helical" evidence="2">
    <location>
        <begin position="413"/>
        <end position="432"/>
    </location>
</feature>
<dbReference type="InterPro" id="IPR043968">
    <property type="entry name" value="SGNH"/>
</dbReference>
<dbReference type="STRING" id="1202772.A0A1V9YZW0"/>
<feature type="domain" description="SGNH" evidence="4">
    <location>
        <begin position="506"/>
        <end position="752"/>
    </location>
</feature>
<gene>
    <name evidence="5" type="ORF">ACHHYP_04860</name>
</gene>
<feature type="compositionally biased region" description="Basic and acidic residues" evidence="1">
    <location>
        <begin position="16"/>
        <end position="31"/>
    </location>
</feature>
<protein>
    <submittedName>
        <fullName evidence="5">Acyltransferase 3</fullName>
    </submittedName>
</protein>
<feature type="transmembrane region" description="Helical" evidence="2">
    <location>
        <begin position="342"/>
        <end position="360"/>
    </location>
</feature>
<keyword evidence="2" id="KW-1133">Transmembrane helix</keyword>
<dbReference type="Pfam" id="PF19040">
    <property type="entry name" value="SGNH"/>
    <property type="match status" value="1"/>
</dbReference>
<feature type="domain" description="Acyltransferase 3" evidence="3">
    <location>
        <begin position="63"/>
        <end position="398"/>
    </location>
</feature>
<dbReference type="EMBL" id="JNBR01000547">
    <property type="protein sequence ID" value="OQR91241.1"/>
    <property type="molecule type" value="Genomic_DNA"/>
</dbReference>
<evidence type="ECO:0000313" key="6">
    <source>
        <dbReference type="Proteomes" id="UP000243579"/>
    </source>
</evidence>
<feature type="transmembrane region" description="Helical" evidence="2">
    <location>
        <begin position="257"/>
        <end position="275"/>
    </location>
</feature>
<keyword evidence="2" id="KW-0472">Membrane</keyword>
<dbReference type="AlphaFoldDB" id="A0A1V9YZW0"/>
<comment type="caution">
    <text evidence="5">The sequence shown here is derived from an EMBL/GenBank/DDBJ whole genome shotgun (WGS) entry which is preliminary data.</text>
</comment>
<dbReference type="Pfam" id="PF01757">
    <property type="entry name" value="Acyl_transf_3"/>
    <property type="match status" value="1"/>
</dbReference>
<dbReference type="InterPro" id="IPR050879">
    <property type="entry name" value="Acyltransferase_3"/>
</dbReference>
<evidence type="ECO:0000256" key="1">
    <source>
        <dbReference type="SAM" id="MobiDB-lite"/>
    </source>
</evidence>
<feature type="transmembrane region" description="Helical" evidence="2">
    <location>
        <begin position="287"/>
        <end position="307"/>
    </location>
</feature>
<evidence type="ECO:0000259" key="3">
    <source>
        <dbReference type="Pfam" id="PF01757"/>
    </source>
</evidence>
<evidence type="ECO:0000313" key="5">
    <source>
        <dbReference type="EMBL" id="OQR91241.1"/>
    </source>
</evidence>
<keyword evidence="6" id="KW-1185">Reference proteome</keyword>
<feature type="transmembrane region" description="Helical" evidence="2">
    <location>
        <begin position="313"/>
        <end position="330"/>
    </location>
</feature>
<proteinExistence type="predicted"/>
<accession>A0A1V9YZW0</accession>
<feature type="transmembrane region" description="Helical" evidence="2">
    <location>
        <begin position="156"/>
        <end position="176"/>
    </location>
</feature>
<feature type="transmembrane region" description="Helical" evidence="2">
    <location>
        <begin position="222"/>
        <end position="245"/>
    </location>
</feature>
<feature type="transmembrane region" description="Helical" evidence="2">
    <location>
        <begin position="88"/>
        <end position="109"/>
    </location>
</feature>
<keyword evidence="5" id="KW-0808">Transferase</keyword>
<evidence type="ECO:0000256" key="2">
    <source>
        <dbReference type="SAM" id="Phobius"/>
    </source>
</evidence>
<feature type="transmembrane region" description="Helical" evidence="2">
    <location>
        <begin position="130"/>
        <end position="150"/>
    </location>
</feature>
<dbReference type="GO" id="GO:0016747">
    <property type="term" value="F:acyltransferase activity, transferring groups other than amino-acyl groups"/>
    <property type="evidence" value="ECO:0007669"/>
    <property type="project" value="InterPro"/>
</dbReference>
<dbReference type="InterPro" id="IPR002656">
    <property type="entry name" value="Acyl_transf_3_dom"/>
</dbReference>
<dbReference type="OrthoDB" id="207378at2759"/>
<name>A0A1V9YZW0_ACHHY</name>
<feature type="region of interest" description="Disordered" evidence="1">
    <location>
        <begin position="445"/>
        <end position="470"/>
    </location>
</feature>
<keyword evidence="2" id="KW-0812">Transmembrane</keyword>